<reference evidence="1 2" key="1">
    <citation type="submission" date="2017-11" db="EMBL/GenBank/DDBJ databases">
        <title>Infants hospitalized years apart are colonized by the same room-sourced microbial strains.</title>
        <authorList>
            <person name="Brooks B."/>
            <person name="Olm M.R."/>
            <person name="Firek B.A."/>
            <person name="Baker R."/>
            <person name="Thomas B.C."/>
            <person name="Morowitz M.J."/>
            <person name="Banfield J.F."/>
        </authorList>
    </citation>
    <scope>NUCLEOTIDE SEQUENCE [LARGE SCALE GENOMIC DNA]</scope>
    <source>
        <strain evidence="1">S2_009_000_R2_76</strain>
    </source>
</reference>
<sequence length="94" mass="10498">MLDDTLDGFLDVEEGTTPYNIRHRAFYLAKNVLLFIQNSKYEKIHFSIFDQLVRSVSSIGANMTEGIAGSSKKILLISMLSHSSLPMKQSIGFA</sequence>
<dbReference type="InterPro" id="IPR036583">
    <property type="entry name" value="23S_rRNA_IVS_sf"/>
</dbReference>
<dbReference type="Gene3D" id="1.20.1440.60">
    <property type="entry name" value="23S rRNA-intervening sequence"/>
    <property type="match status" value="1"/>
</dbReference>
<evidence type="ECO:0008006" key="3">
    <source>
        <dbReference type="Google" id="ProtNLM"/>
    </source>
</evidence>
<gene>
    <name evidence="1" type="ORF">DI598_13045</name>
</gene>
<dbReference type="EMBL" id="QFOI01000256">
    <property type="protein sequence ID" value="PZP45583.1"/>
    <property type="molecule type" value="Genomic_DNA"/>
</dbReference>
<organism evidence="1 2">
    <name type="scientific">Pseudopedobacter saltans</name>
    <dbReference type="NCBI Taxonomy" id="151895"/>
    <lineage>
        <taxon>Bacteria</taxon>
        <taxon>Pseudomonadati</taxon>
        <taxon>Bacteroidota</taxon>
        <taxon>Sphingobacteriia</taxon>
        <taxon>Sphingobacteriales</taxon>
        <taxon>Sphingobacteriaceae</taxon>
        <taxon>Pseudopedobacter</taxon>
    </lineage>
</organism>
<dbReference type="Proteomes" id="UP000249645">
    <property type="component" value="Unassembled WGS sequence"/>
</dbReference>
<protein>
    <recommendedName>
        <fullName evidence="3">Four helix bundle protein</fullName>
    </recommendedName>
</protein>
<name>A0A2W5ESX2_9SPHI</name>
<comment type="caution">
    <text evidence="1">The sequence shown here is derived from an EMBL/GenBank/DDBJ whole genome shotgun (WGS) entry which is preliminary data.</text>
</comment>
<evidence type="ECO:0000313" key="2">
    <source>
        <dbReference type="Proteomes" id="UP000249645"/>
    </source>
</evidence>
<dbReference type="NCBIfam" id="TIGR02436">
    <property type="entry name" value="four helix bundle protein"/>
    <property type="match status" value="1"/>
</dbReference>
<dbReference type="SUPFAM" id="SSF158446">
    <property type="entry name" value="IVS-encoded protein-like"/>
    <property type="match status" value="1"/>
</dbReference>
<dbReference type="AlphaFoldDB" id="A0A2W5ESX2"/>
<evidence type="ECO:0000313" key="1">
    <source>
        <dbReference type="EMBL" id="PZP45583.1"/>
    </source>
</evidence>
<proteinExistence type="predicted"/>
<accession>A0A2W5ESX2</accession>
<dbReference type="InterPro" id="IPR012657">
    <property type="entry name" value="23S_rRNA-intervening_sequence"/>
</dbReference>